<dbReference type="InterPro" id="IPR011577">
    <property type="entry name" value="Cyt_b561_bac/Ni-Hgenase"/>
</dbReference>
<name>A0A090QM42_9GAMM</name>
<evidence type="ECO:0000256" key="6">
    <source>
        <dbReference type="SAM" id="Phobius"/>
    </source>
</evidence>
<feature type="transmembrane region" description="Helical" evidence="6">
    <location>
        <begin position="40"/>
        <end position="61"/>
    </location>
</feature>
<dbReference type="GO" id="GO:0009055">
    <property type="term" value="F:electron transfer activity"/>
    <property type="evidence" value="ECO:0007669"/>
    <property type="project" value="InterPro"/>
</dbReference>
<dbReference type="SUPFAM" id="SSF81342">
    <property type="entry name" value="Transmembrane di-heme cytochromes"/>
    <property type="match status" value="1"/>
</dbReference>
<feature type="transmembrane region" description="Helical" evidence="6">
    <location>
        <begin position="98"/>
        <end position="118"/>
    </location>
</feature>
<protein>
    <submittedName>
        <fullName evidence="8">Cytochrome b</fullName>
    </submittedName>
</protein>
<keyword evidence="3 6" id="KW-0812">Transmembrane</keyword>
<dbReference type="PANTHER" id="PTHR30485">
    <property type="entry name" value="NI/FE-HYDROGENASE 1 B-TYPE CYTOCHROME SUBUNIT"/>
    <property type="match status" value="1"/>
</dbReference>
<dbReference type="GO" id="GO:0022904">
    <property type="term" value="P:respiratory electron transport chain"/>
    <property type="evidence" value="ECO:0007669"/>
    <property type="project" value="InterPro"/>
</dbReference>
<evidence type="ECO:0000256" key="5">
    <source>
        <dbReference type="ARBA" id="ARBA00023136"/>
    </source>
</evidence>
<proteinExistence type="predicted"/>
<feature type="transmembrane region" description="Helical" evidence="6">
    <location>
        <begin position="195"/>
        <end position="212"/>
    </location>
</feature>
<evidence type="ECO:0000256" key="1">
    <source>
        <dbReference type="ARBA" id="ARBA00004651"/>
    </source>
</evidence>
<dbReference type="PANTHER" id="PTHR30485:SF2">
    <property type="entry name" value="BLL0597 PROTEIN"/>
    <property type="match status" value="1"/>
</dbReference>
<reference evidence="8 9" key="1">
    <citation type="journal article" date="2014" name="Genome Announc.">
        <title>Draft Genome Sequences of Two Vibrionaceae Species, Vibrio ponticus C121 and Photobacterium aphoticum C119, Isolated as Coral Reef Microbiota.</title>
        <authorList>
            <person name="Al-saari N."/>
            <person name="Meirelles P.M."/>
            <person name="Mino S."/>
            <person name="Suda W."/>
            <person name="Oshima K."/>
            <person name="Hattori M."/>
            <person name="Ohkuma M."/>
            <person name="Thompson F.L."/>
            <person name="Gomez-Gil B."/>
            <person name="Sawabe T."/>
            <person name="Sawabe T."/>
        </authorList>
    </citation>
    <scope>NUCLEOTIDE SEQUENCE [LARGE SCALE GENOMIC DNA]</scope>
    <source>
        <strain evidence="8 9">JCM 19237</strain>
    </source>
</reference>
<dbReference type="InterPro" id="IPR051542">
    <property type="entry name" value="Hydrogenase_cytochrome"/>
</dbReference>
<comment type="subcellular location">
    <subcellularLocation>
        <location evidence="1">Cell membrane</location>
        <topology evidence="1">Multi-pass membrane protein</topology>
    </subcellularLocation>
</comment>
<dbReference type="GO" id="GO:0020037">
    <property type="term" value="F:heme binding"/>
    <property type="evidence" value="ECO:0007669"/>
    <property type="project" value="TreeGrafter"/>
</dbReference>
<gene>
    <name evidence="8" type="ORF">JCM19237_6206</name>
</gene>
<dbReference type="Gene3D" id="1.20.950.20">
    <property type="entry name" value="Transmembrane di-heme cytochromes, Chain C"/>
    <property type="match status" value="1"/>
</dbReference>
<evidence type="ECO:0000256" key="4">
    <source>
        <dbReference type="ARBA" id="ARBA00022989"/>
    </source>
</evidence>
<evidence type="ECO:0000256" key="2">
    <source>
        <dbReference type="ARBA" id="ARBA00022475"/>
    </source>
</evidence>
<feature type="transmembrane region" description="Helical" evidence="6">
    <location>
        <begin position="150"/>
        <end position="167"/>
    </location>
</feature>
<dbReference type="Pfam" id="PF01292">
    <property type="entry name" value="Ni_hydr_CYTB"/>
    <property type="match status" value="1"/>
</dbReference>
<dbReference type="AlphaFoldDB" id="A0A090QM42"/>
<evidence type="ECO:0000256" key="3">
    <source>
        <dbReference type="ARBA" id="ARBA00022692"/>
    </source>
</evidence>
<accession>A0A090QM42</accession>
<organism evidence="8 9">
    <name type="scientific">Photobacterium aphoticum</name>
    <dbReference type="NCBI Taxonomy" id="754436"/>
    <lineage>
        <taxon>Bacteria</taxon>
        <taxon>Pseudomonadati</taxon>
        <taxon>Pseudomonadota</taxon>
        <taxon>Gammaproteobacteria</taxon>
        <taxon>Vibrionales</taxon>
        <taxon>Vibrionaceae</taxon>
        <taxon>Photobacterium</taxon>
    </lineage>
</organism>
<dbReference type="Proteomes" id="UP000029227">
    <property type="component" value="Unassembled WGS sequence"/>
</dbReference>
<keyword evidence="2" id="KW-1003">Cell membrane</keyword>
<feature type="domain" description="Cytochrome b561 bacterial/Ni-hydrogenase" evidence="7">
    <location>
        <begin position="10"/>
        <end position="179"/>
    </location>
</feature>
<keyword evidence="5 6" id="KW-0472">Membrane</keyword>
<evidence type="ECO:0000313" key="9">
    <source>
        <dbReference type="Proteomes" id="UP000029227"/>
    </source>
</evidence>
<dbReference type="InterPro" id="IPR016174">
    <property type="entry name" value="Di-haem_cyt_TM"/>
</dbReference>
<dbReference type="EMBL" id="BBMN01000001">
    <property type="protein sequence ID" value="GAL03313.1"/>
    <property type="molecule type" value="Genomic_DNA"/>
</dbReference>
<evidence type="ECO:0000313" key="8">
    <source>
        <dbReference type="EMBL" id="GAL03313.1"/>
    </source>
</evidence>
<evidence type="ECO:0000259" key="7">
    <source>
        <dbReference type="Pfam" id="PF01292"/>
    </source>
</evidence>
<comment type="caution">
    <text evidence="8">The sequence shown here is derived from an EMBL/GenBank/DDBJ whole genome shotgun (WGS) entry which is preliminary data.</text>
</comment>
<dbReference type="GO" id="GO:0005886">
    <property type="term" value="C:plasma membrane"/>
    <property type="evidence" value="ECO:0007669"/>
    <property type="project" value="UniProtKB-SubCell"/>
</dbReference>
<dbReference type="eggNOG" id="COG3658">
    <property type="taxonomic scope" value="Bacteria"/>
</dbReference>
<dbReference type="STRING" id="754436.JCM19237_6206"/>
<sequence>MTTSTTKLPVWDGFIRGYHWLQALSVLGLWYTGTEGLMDWHFSIAYFLMALLLTRLIWGVFGSDTAQFEQFVRSPRTVFAYFRHPNATTQHGHNPAGAYMVLFFMLLLLSQLVTGLFANDDIISEGPLAYLVSSATSSEMTQLHALNFDVLLGAIGLHVAAVFIYLLKKDNLITPMIHGKKPSQGLPAPQLRNGIIGWVIFLVIGFVIYSYWAKDVVVYLF</sequence>
<keyword evidence="4 6" id="KW-1133">Transmembrane helix</keyword>